<dbReference type="Proteomes" id="UP001064048">
    <property type="component" value="Chromosome 2"/>
</dbReference>
<organism evidence="1 2">
    <name type="scientific">Choristoneura fumiferana</name>
    <name type="common">Spruce budworm moth</name>
    <name type="synonym">Archips fumiferana</name>
    <dbReference type="NCBI Taxonomy" id="7141"/>
    <lineage>
        <taxon>Eukaryota</taxon>
        <taxon>Metazoa</taxon>
        <taxon>Ecdysozoa</taxon>
        <taxon>Arthropoda</taxon>
        <taxon>Hexapoda</taxon>
        <taxon>Insecta</taxon>
        <taxon>Pterygota</taxon>
        <taxon>Neoptera</taxon>
        <taxon>Endopterygota</taxon>
        <taxon>Lepidoptera</taxon>
        <taxon>Glossata</taxon>
        <taxon>Ditrysia</taxon>
        <taxon>Tortricoidea</taxon>
        <taxon>Tortricidae</taxon>
        <taxon>Tortricinae</taxon>
        <taxon>Choristoneura</taxon>
    </lineage>
</organism>
<gene>
    <name evidence="1" type="ORF">MSG28_001433</name>
</gene>
<dbReference type="EMBL" id="CM046102">
    <property type="protein sequence ID" value="KAI8439992.1"/>
    <property type="molecule type" value="Genomic_DNA"/>
</dbReference>
<accession>A0ACC0KUN3</accession>
<reference evidence="1 2" key="1">
    <citation type="journal article" date="2022" name="Genome Biol. Evol.">
        <title>The Spruce Budworm Genome: Reconstructing the Evolutionary History of Antifreeze Proteins.</title>
        <authorList>
            <person name="Beliveau C."/>
            <person name="Gagne P."/>
            <person name="Picq S."/>
            <person name="Vernygora O."/>
            <person name="Keeling C.I."/>
            <person name="Pinkney K."/>
            <person name="Doucet D."/>
            <person name="Wen F."/>
            <person name="Johnston J.S."/>
            <person name="Maaroufi H."/>
            <person name="Boyle B."/>
            <person name="Laroche J."/>
            <person name="Dewar K."/>
            <person name="Juretic N."/>
            <person name="Blackburn G."/>
            <person name="Nisole A."/>
            <person name="Brunet B."/>
            <person name="Brandao M."/>
            <person name="Lumley L."/>
            <person name="Duan J."/>
            <person name="Quan G."/>
            <person name="Lucarotti C.J."/>
            <person name="Roe A.D."/>
            <person name="Sperling F.A.H."/>
            <person name="Levesque R.C."/>
            <person name="Cusson M."/>
        </authorList>
    </citation>
    <scope>NUCLEOTIDE SEQUENCE [LARGE SCALE GENOMIC DNA]</scope>
    <source>
        <strain evidence="1">Glfc:IPQL:Cfum</strain>
    </source>
</reference>
<keyword evidence="2" id="KW-1185">Reference proteome</keyword>
<protein>
    <submittedName>
        <fullName evidence="1">Uncharacterized protein</fullName>
    </submittedName>
</protein>
<evidence type="ECO:0000313" key="2">
    <source>
        <dbReference type="Proteomes" id="UP001064048"/>
    </source>
</evidence>
<proteinExistence type="predicted"/>
<evidence type="ECO:0000313" key="1">
    <source>
        <dbReference type="EMBL" id="KAI8439992.1"/>
    </source>
</evidence>
<comment type="caution">
    <text evidence="1">The sequence shown here is derived from an EMBL/GenBank/DDBJ whole genome shotgun (WGS) entry which is preliminary data.</text>
</comment>
<sequence>MFSVGVIDLFRRGCPNVLSEIAEMLEIDYVNNTHIVSLQPTMTAINSVLDLLAKSSKKYENTVTLPVRNEKKYASSPVLDVYDVIDDNKKTCDVKSSNKKDFDNQIQICSNDVRDMMLSTIKSNMYDKEQVKSF</sequence>
<name>A0ACC0KUN3_CHOFU</name>